<dbReference type="PANTHER" id="PTHR46547:SF7">
    <property type="entry name" value="ZINC FINGER PROTEIN GIS"/>
    <property type="match status" value="1"/>
</dbReference>
<feature type="compositionally biased region" description="Low complexity" evidence="2">
    <location>
        <begin position="36"/>
        <end position="46"/>
    </location>
</feature>
<keyword evidence="5" id="KW-1185">Reference proteome</keyword>
<dbReference type="PROSITE" id="PS00028">
    <property type="entry name" value="ZINC_FINGER_C2H2_1"/>
    <property type="match status" value="1"/>
</dbReference>
<dbReference type="EMBL" id="JAKOGI010000029">
    <property type="protein sequence ID" value="KAJ8448543.1"/>
    <property type="molecule type" value="Genomic_DNA"/>
</dbReference>
<keyword evidence="1" id="KW-0863">Zinc-finger</keyword>
<dbReference type="GO" id="GO:0003700">
    <property type="term" value="F:DNA-binding transcription factor activity"/>
    <property type="evidence" value="ECO:0007669"/>
    <property type="project" value="InterPro"/>
</dbReference>
<feature type="compositionally biased region" description="Low complexity" evidence="2">
    <location>
        <begin position="245"/>
        <end position="260"/>
    </location>
</feature>
<dbReference type="InterPro" id="IPR036236">
    <property type="entry name" value="Znf_C2H2_sf"/>
</dbReference>
<dbReference type="OrthoDB" id="9442240at2759"/>
<organism evidence="4 5">
    <name type="scientific">Carnegiea gigantea</name>
    <dbReference type="NCBI Taxonomy" id="171969"/>
    <lineage>
        <taxon>Eukaryota</taxon>
        <taxon>Viridiplantae</taxon>
        <taxon>Streptophyta</taxon>
        <taxon>Embryophyta</taxon>
        <taxon>Tracheophyta</taxon>
        <taxon>Spermatophyta</taxon>
        <taxon>Magnoliopsida</taxon>
        <taxon>eudicotyledons</taxon>
        <taxon>Gunneridae</taxon>
        <taxon>Pentapetalae</taxon>
        <taxon>Caryophyllales</taxon>
        <taxon>Cactineae</taxon>
        <taxon>Cactaceae</taxon>
        <taxon>Cactoideae</taxon>
        <taxon>Echinocereeae</taxon>
        <taxon>Carnegiea</taxon>
    </lineage>
</organism>
<dbReference type="InterPro" id="IPR013087">
    <property type="entry name" value="Znf_C2H2_type"/>
</dbReference>
<dbReference type="PROSITE" id="PS50157">
    <property type="entry name" value="ZINC_FINGER_C2H2_2"/>
    <property type="match status" value="1"/>
</dbReference>
<evidence type="ECO:0000256" key="1">
    <source>
        <dbReference type="PROSITE-ProRule" id="PRU00042"/>
    </source>
</evidence>
<dbReference type="PANTHER" id="PTHR46547">
    <property type="entry name" value="ZINC FINGER PROTEIN GIS"/>
    <property type="match status" value="1"/>
</dbReference>
<name>A0A9Q1QMU4_9CARY</name>
<evidence type="ECO:0000256" key="2">
    <source>
        <dbReference type="SAM" id="MobiDB-lite"/>
    </source>
</evidence>
<dbReference type="GO" id="GO:0008270">
    <property type="term" value="F:zinc ion binding"/>
    <property type="evidence" value="ECO:0007669"/>
    <property type="project" value="UniProtKB-KW"/>
</dbReference>
<comment type="caution">
    <text evidence="4">The sequence shown here is derived from an EMBL/GenBank/DDBJ whole genome shotgun (WGS) entry which is preliminary data.</text>
</comment>
<dbReference type="GO" id="GO:0010090">
    <property type="term" value="P:trichome morphogenesis"/>
    <property type="evidence" value="ECO:0007669"/>
    <property type="project" value="InterPro"/>
</dbReference>
<gene>
    <name evidence="4" type="ORF">Cgig2_012187</name>
</gene>
<dbReference type="Proteomes" id="UP001153076">
    <property type="component" value="Unassembled WGS sequence"/>
</dbReference>
<dbReference type="SUPFAM" id="SSF57667">
    <property type="entry name" value="beta-beta-alpha zinc fingers"/>
    <property type="match status" value="1"/>
</dbReference>
<proteinExistence type="predicted"/>
<feature type="region of interest" description="Disordered" evidence="2">
    <location>
        <begin position="27"/>
        <end position="51"/>
    </location>
</feature>
<sequence>MENGATTTTSASTDQTHDFMNVDSFSQLPFIRPSPTTTTTTTMTTTTKDKSSSGIRLFGIDFCSTIAATETSDSGESTTNTHPQADHETTTKATTGESGDNGRKFECHYCCRNFPTSQALGGHQNAHKRERQHAKRAHLHSAMIAADPHHLYGHHYNHRPPNPYYPTSASYTSRYSYNNYSPTTTNSTHFSLHQPHHQQPLTINGSPLAVWRVPPATGLHRDRSLPLFSGSAGIDNSAPKSGSNGSISGMGTSVSMSSSTNAEQFNRSTNGHDHQLPLHSPDGDGAEFANKLS</sequence>
<evidence type="ECO:0000313" key="4">
    <source>
        <dbReference type="EMBL" id="KAJ8448543.1"/>
    </source>
</evidence>
<dbReference type="GO" id="GO:0009739">
    <property type="term" value="P:response to gibberellin"/>
    <property type="evidence" value="ECO:0007669"/>
    <property type="project" value="InterPro"/>
</dbReference>
<feature type="region of interest" description="Disordered" evidence="2">
    <location>
        <begin position="70"/>
        <end position="99"/>
    </location>
</feature>
<protein>
    <recommendedName>
        <fullName evidence="3">C2H2-type domain-containing protein</fullName>
    </recommendedName>
</protein>
<accession>A0A9Q1QMU4</accession>
<evidence type="ECO:0000259" key="3">
    <source>
        <dbReference type="PROSITE" id="PS50157"/>
    </source>
</evidence>
<feature type="domain" description="C2H2-type" evidence="3">
    <location>
        <begin position="105"/>
        <end position="132"/>
    </location>
</feature>
<evidence type="ECO:0000313" key="5">
    <source>
        <dbReference type="Proteomes" id="UP001153076"/>
    </source>
</evidence>
<keyword evidence="1" id="KW-0862">Zinc</keyword>
<dbReference type="AlphaFoldDB" id="A0A9Q1QMU4"/>
<dbReference type="InterPro" id="IPR044291">
    <property type="entry name" value="GIS/GIS2/ZFP8"/>
</dbReference>
<feature type="compositionally biased region" description="Polar residues" evidence="2">
    <location>
        <begin position="70"/>
        <end position="83"/>
    </location>
</feature>
<reference evidence="4" key="1">
    <citation type="submission" date="2022-04" db="EMBL/GenBank/DDBJ databases">
        <title>Carnegiea gigantea Genome sequencing and assembly v2.</title>
        <authorList>
            <person name="Copetti D."/>
            <person name="Sanderson M.J."/>
            <person name="Burquez A."/>
            <person name="Wojciechowski M.F."/>
        </authorList>
    </citation>
    <scope>NUCLEOTIDE SEQUENCE</scope>
    <source>
        <strain evidence="4">SGP5-SGP5p</strain>
        <tissue evidence="4">Aerial part</tissue>
    </source>
</reference>
<feature type="region of interest" description="Disordered" evidence="2">
    <location>
        <begin position="230"/>
        <end position="293"/>
    </location>
</feature>
<keyword evidence="1" id="KW-0479">Metal-binding</keyword>